<name>A0A9N7ZAL7_PLEPL</name>
<dbReference type="Proteomes" id="UP001153269">
    <property type="component" value="Unassembled WGS sequence"/>
</dbReference>
<proteinExistence type="predicted"/>
<comment type="caution">
    <text evidence="1">The sequence shown here is derived from an EMBL/GenBank/DDBJ whole genome shotgun (WGS) entry which is preliminary data.</text>
</comment>
<protein>
    <submittedName>
        <fullName evidence="1">Uncharacterized protein</fullName>
    </submittedName>
</protein>
<reference evidence="1" key="1">
    <citation type="submission" date="2020-03" db="EMBL/GenBank/DDBJ databases">
        <authorList>
            <person name="Weist P."/>
        </authorList>
    </citation>
    <scope>NUCLEOTIDE SEQUENCE</scope>
</reference>
<gene>
    <name evidence="1" type="ORF">PLEPLA_LOCUS44697</name>
</gene>
<organism evidence="1 2">
    <name type="scientific">Pleuronectes platessa</name>
    <name type="common">European plaice</name>
    <dbReference type="NCBI Taxonomy" id="8262"/>
    <lineage>
        <taxon>Eukaryota</taxon>
        <taxon>Metazoa</taxon>
        <taxon>Chordata</taxon>
        <taxon>Craniata</taxon>
        <taxon>Vertebrata</taxon>
        <taxon>Euteleostomi</taxon>
        <taxon>Actinopterygii</taxon>
        <taxon>Neopterygii</taxon>
        <taxon>Teleostei</taxon>
        <taxon>Neoteleostei</taxon>
        <taxon>Acanthomorphata</taxon>
        <taxon>Carangaria</taxon>
        <taxon>Pleuronectiformes</taxon>
        <taxon>Pleuronectoidei</taxon>
        <taxon>Pleuronectidae</taxon>
        <taxon>Pleuronectes</taxon>
    </lineage>
</organism>
<accession>A0A9N7ZAL7</accession>
<dbReference type="EMBL" id="CADEAL010004317">
    <property type="protein sequence ID" value="CAB1456901.1"/>
    <property type="molecule type" value="Genomic_DNA"/>
</dbReference>
<dbReference type="AlphaFoldDB" id="A0A9N7ZAL7"/>
<evidence type="ECO:0000313" key="1">
    <source>
        <dbReference type="EMBL" id="CAB1456901.1"/>
    </source>
</evidence>
<evidence type="ECO:0000313" key="2">
    <source>
        <dbReference type="Proteomes" id="UP001153269"/>
    </source>
</evidence>
<sequence length="380" mass="41966">MQASQMAGEDLAPRSGHLLYHPHLPFTSPPICPCHESYAPPPDLQRSCLPYRIFTTSGLIVLHAHQRARAESAASSEGEEGTFPPCYLPALRHTSTALRCLRGRRWTAGWRGWKGWKGLYVLLSSHSAAGPPATRVSLASSHLQSAPVLFSLTSPLHPVTSLPSWTDPLRRSAYRPIFLGFGFWVRLSFHPTMLLSEFCRTPPCASLAFSQGVPTFCPHVHWGLHLTPEVLPSGLVFSTLQAPDRSGSDPEPQHQQLVSPGRCARGHFRCRWFLFSLSPFVLRVSLPPIAHHFVSPYRASSPAEGTHARDLLCGWASMASRAEVAWFTTTAGQPHALLSDTCTLVSLMALPRAHAERRQPIRARFAYRLTYHTGVPLSVS</sequence>
<keyword evidence="2" id="KW-1185">Reference proteome</keyword>